<evidence type="ECO:0000313" key="2">
    <source>
        <dbReference type="EMBL" id="WOV83366.1"/>
    </source>
</evidence>
<reference evidence="2 3" key="1">
    <citation type="submission" date="2023-01" db="EMBL/GenBank/DDBJ databases">
        <title>Sporosarcina sp. nov., isolated from Korean tranditional fermented seafood 'Jeotgal'.</title>
        <authorList>
            <person name="Yang A.-I."/>
        </authorList>
    </citation>
    <scope>NUCLEOTIDE SEQUENCE [LARGE SCALE GENOMIC DNA]</scope>
    <source>
        <strain evidence="2 3">B2O-1</strain>
    </source>
</reference>
<gene>
    <name evidence="2" type="ORF">PGH26_10570</name>
</gene>
<organism evidence="2 3">
    <name type="scientific">Sporosarcina jeotgali</name>
    <dbReference type="NCBI Taxonomy" id="3020056"/>
    <lineage>
        <taxon>Bacteria</taxon>
        <taxon>Bacillati</taxon>
        <taxon>Bacillota</taxon>
        <taxon>Bacilli</taxon>
        <taxon>Bacillales</taxon>
        <taxon>Caryophanaceae</taxon>
        <taxon>Sporosarcina</taxon>
    </lineage>
</organism>
<keyword evidence="3" id="KW-1185">Reference proteome</keyword>
<feature type="transmembrane region" description="Helical" evidence="1">
    <location>
        <begin position="146"/>
        <end position="165"/>
    </location>
</feature>
<keyword evidence="1" id="KW-0812">Transmembrane</keyword>
<name>A0ABZ0KVB3_9BACL</name>
<evidence type="ECO:0000256" key="1">
    <source>
        <dbReference type="SAM" id="Phobius"/>
    </source>
</evidence>
<feature type="transmembrane region" description="Helical" evidence="1">
    <location>
        <begin position="121"/>
        <end position="140"/>
    </location>
</feature>
<evidence type="ECO:0000313" key="3">
    <source>
        <dbReference type="Proteomes" id="UP001303532"/>
    </source>
</evidence>
<dbReference type="RefSeq" id="WP_323691057.1">
    <property type="nucleotide sequence ID" value="NZ_CP116341.1"/>
</dbReference>
<keyword evidence="1" id="KW-1133">Transmembrane helix</keyword>
<dbReference type="EMBL" id="CP116341">
    <property type="protein sequence ID" value="WOV83366.1"/>
    <property type="molecule type" value="Genomic_DNA"/>
</dbReference>
<proteinExistence type="predicted"/>
<feature type="transmembrane region" description="Helical" evidence="1">
    <location>
        <begin position="33"/>
        <end position="53"/>
    </location>
</feature>
<evidence type="ECO:0008006" key="4">
    <source>
        <dbReference type="Google" id="ProtNLM"/>
    </source>
</evidence>
<feature type="transmembrane region" description="Helical" evidence="1">
    <location>
        <begin position="65"/>
        <end position="84"/>
    </location>
</feature>
<sequence length="176" mass="20606">MKFNSTRYLPLVVTVGQVVIFPYYIIWLKQVSLTFTLFAWFFASFSFAAAWGYRIYQTKKNKERSFLFLIYAGMGVVYIVIGFIKNSYEYLPYIVLPLQVTLGLLQGYFRAWHSEQDTYHLHAVHHYLIVGFMMIGFSFVKIISPVVFITIFGVLLCICGAWEFFRIGQLRDPEKV</sequence>
<protein>
    <recommendedName>
        <fullName evidence="4">DUF308 domain-containing protein</fullName>
    </recommendedName>
</protein>
<dbReference type="Proteomes" id="UP001303532">
    <property type="component" value="Chromosome"/>
</dbReference>
<keyword evidence="1" id="KW-0472">Membrane</keyword>
<feature type="transmembrane region" description="Helical" evidence="1">
    <location>
        <begin position="7"/>
        <end position="27"/>
    </location>
</feature>
<accession>A0ABZ0KVB3</accession>